<keyword evidence="8 16" id="KW-0812">Transmembrane</keyword>
<dbReference type="PANTHER" id="PTHR14269">
    <property type="entry name" value="CDP-DIACYLGLYCEROL--GLYCEROL-3-PHOSPHATE 3-PHOSPHATIDYLTRANSFERASE-RELATED"/>
    <property type="match status" value="1"/>
</dbReference>
<dbReference type="InterPro" id="IPR004570">
    <property type="entry name" value="Phosphatidylglycerol_P_synth"/>
</dbReference>
<evidence type="ECO:0000256" key="8">
    <source>
        <dbReference type="ARBA" id="ARBA00022692"/>
    </source>
</evidence>
<evidence type="ECO:0000256" key="7">
    <source>
        <dbReference type="ARBA" id="ARBA00022679"/>
    </source>
</evidence>
<evidence type="ECO:0000256" key="11">
    <source>
        <dbReference type="ARBA" id="ARBA00023136"/>
    </source>
</evidence>
<dbReference type="InterPro" id="IPR050324">
    <property type="entry name" value="CDP-alcohol_PTase-I"/>
</dbReference>
<comment type="catalytic activity">
    <reaction evidence="14">
        <text>a CDP-1,2-diacyl-sn-glycerol + sn-glycerol 3-phosphate = a 1,2-diacyl-sn-glycero-3-phospho-(1'-sn-glycero-3'-phosphate) + CMP + H(+)</text>
        <dbReference type="Rhea" id="RHEA:12593"/>
        <dbReference type="ChEBI" id="CHEBI:15378"/>
        <dbReference type="ChEBI" id="CHEBI:57597"/>
        <dbReference type="ChEBI" id="CHEBI:58332"/>
        <dbReference type="ChEBI" id="CHEBI:60110"/>
        <dbReference type="ChEBI" id="CHEBI:60377"/>
        <dbReference type="EC" id="2.7.8.5"/>
    </reaction>
</comment>
<dbReference type="PROSITE" id="PS00379">
    <property type="entry name" value="CDP_ALCOHOL_P_TRANSF"/>
    <property type="match status" value="1"/>
</dbReference>
<evidence type="ECO:0000256" key="14">
    <source>
        <dbReference type="ARBA" id="ARBA00048586"/>
    </source>
</evidence>
<reference evidence="17 18" key="1">
    <citation type="submission" date="2017-05" db="EMBL/GenBank/DDBJ databases">
        <authorList>
            <person name="Varghese N."/>
            <person name="Submissions S."/>
        </authorList>
    </citation>
    <scope>NUCLEOTIDE SEQUENCE [LARGE SCALE GENOMIC DNA]</scope>
    <source>
        <strain evidence="17 18">DSM 15522</strain>
    </source>
</reference>
<proteinExistence type="inferred from homology"/>
<dbReference type="InterPro" id="IPR043130">
    <property type="entry name" value="CDP-OH_PTrfase_TM_dom"/>
</dbReference>
<evidence type="ECO:0000256" key="10">
    <source>
        <dbReference type="ARBA" id="ARBA00023098"/>
    </source>
</evidence>
<protein>
    <recommendedName>
        <fullName evidence="5">CDP-diacylglycerol--glycerol-3-phosphate 3-phosphatidyltransferase</fullName>
        <ecNumber evidence="4">2.7.8.5</ecNumber>
    </recommendedName>
</protein>
<organism evidence="17 18">
    <name type="scientific">Desulfurobacterium pacificum</name>
    <dbReference type="NCBI Taxonomy" id="240166"/>
    <lineage>
        <taxon>Bacteria</taxon>
        <taxon>Pseudomonadati</taxon>
        <taxon>Aquificota</taxon>
        <taxon>Aquificia</taxon>
        <taxon>Desulfurobacteriales</taxon>
        <taxon>Desulfurobacteriaceae</taxon>
        <taxon>Desulfurobacterium</taxon>
    </lineage>
</organism>
<gene>
    <name evidence="17" type="ORF">SAMN06265339_0050</name>
</gene>
<evidence type="ECO:0000256" key="15">
    <source>
        <dbReference type="RuleBase" id="RU003750"/>
    </source>
</evidence>
<evidence type="ECO:0000313" key="18">
    <source>
        <dbReference type="Proteomes" id="UP001157911"/>
    </source>
</evidence>
<feature type="transmembrane region" description="Helical" evidence="16">
    <location>
        <begin position="152"/>
        <end position="169"/>
    </location>
</feature>
<evidence type="ECO:0000256" key="12">
    <source>
        <dbReference type="ARBA" id="ARBA00023209"/>
    </source>
</evidence>
<evidence type="ECO:0000256" key="4">
    <source>
        <dbReference type="ARBA" id="ARBA00013170"/>
    </source>
</evidence>
<dbReference type="Pfam" id="PF01066">
    <property type="entry name" value="CDP-OH_P_transf"/>
    <property type="match status" value="1"/>
</dbReference>
<evidence type="ECO:0000256" key="6">
    <source>
        <dbReference type="ARBA" id="ARBA00022516"/>
    </source>
</evidence>
<comment type="similarity">
    <text evidence="3 15">Belongs to the CDP-alcohol phosphatidyltransferase class-I family.</text>
</comment>
<evidence type="ECO:0000256" key="5">
    <source>
        <dbReference type="ARBA" id="ARBA00014944"/>
    </source>
</evidence>
<dbReference type="PANTHER" id="PTHR14269:SF62">
    <property type="entry name" value="CDP-DIACYLGLYCEROL--GLYCEROL-3-PHOSPHATE 3-PHOSPHATIDYLTRANSFERASE 1, CHLOROPLASTIC"/>
    <property type="match status" value="1"/>
</dbReference>
<dbReference type="Gene3D" id="1.20.120.1760">
    <property type="match status" value="1"/>
</dbReference>
<evidence type="ECO:0000256" key="13">
    <source>
        <dbReference type="ARBA" id="ARBA00023264"/>
    </source>
</evidence>
<dbReference type="Proteomes" id="UP001157911">
    <property type="component" value="Unassembled WGS sequence"/>
</dbReference>
<keyword evidence="7 15" id="KW-0808">Transferase</keyword>
<sequence>MVNLPNIITAFRAFMIPAFIIAIFYRNFELATWIFLLAAVSDAVDGFLARRLNQVTTIGVILDPIVDKLLINSAFVMLSYIDKIIPVWLTILVLSRDVLIIVGGWLLTVFGKVKRIKPSILGKLTAFFQFFTVFITLISLNFRVPAEFLKGLYLTTAAFTVASAVGYTVKGIRELSNEEIPE</sequence>
<feature type="transmembrane region" description="Helical" evidence="16">
    <location>
        <begin position="87"/>
        <end position="108"/>
    </location>
</feature>
<comment type="caution">
    <text evidence="17">The sequence shown here is derived from an EMBL/GenBank/DDBJ whole genome shotgun (WGS) entry which is preliminary data.</text>
</comment>
<evidence type="ECO:0000256" key="3">
    <source>
        <dbReference type="ARBA" id="ARBA00010441"/>
    </source>
</evidence>
<keyword evidence="10" id="KW-0443">Lipid metabolism</keyword>
<feature type="transmembrane region" description="Helical" evidence="16">
    <location>
        <begin position="7"/>
        <end position="25"/>
    </location>
</feature>
<evidence type="ECO:0000313" key="17">
    <source>
        <dbReference type="EMBL" id="SMP02454.1"/>
    </source>
</evidence>
<evidence type="ECO:0000256" key="16">
    <source>
        <dbReference type="SAM" id="Phobius"/>
    </source>
</evidence>
<dbReference type="EC" id="2.7.8.5" evidence="4"/>
<keyword evidence="18" id="KW-1185">Reference proteome</keyword>
<evidence type="ECO:0000256" key="9">
    <source>
        <dbReference type="ARBA" id="ARBA00022989"/>
    </source>
</evidence>
<name>A0ABY1N7F8_9BACT</name>
<comment type="subcellular location">
    <subcellularLocation>
        <location evidence="1">Membrane</location>
        <topology evidence="1">Multi-pass membrane protein</topology>
    </subcellularLocation>
</comment>
<dbReference type="RefSeq" id="WP_283399564.1">
    <property type="nucleotide sequence ID" value="NZ_FXUB01000001.1"/>
</dbReference>
<keyword evidence="6" id="KW-0444">Lipid biosynthesis</keyword>
<accession>A0ABY1N7F8</accession>
<evidence type="ECO:0000256" key="1">
    <source>
        <dbReference type="ARBA" id="ARBA00004141"/>
    </source>
</evidence>
<dbReference type="PIRSF" id="PIRSF000847">
    <property type="entry name" value="Phos_ph_gly_syn"/>
    <property type="match status" value="1"/>
</dbReference>
<dbReference type="InterPro" id="IPR000462">
    <property type="entry name" value="CDP-OH_P_trans"/>
</dbReference>
<keyword evidence="13" id="KW-1208">Phospholipid metabolism</keyword>
<keyword evidence="11 16" id="KW-0472">Membrane</keyword>
<dbReference type="EMBL" id="FXUB01000001">
    <property type="protein sequence ID" value="SMP02454.1"/>
    <property type="molecule type" value="Genomic_DNA"/>
</dbReference>
<feature type="transmembrane region" description="Helical" evidence="16">
    <location>
        <begin position="120"/>
        <end position="140"/>
    </location>
</feature>
<keyword evidence="12" id="KW-0594">Phospholipid biosynthesis</keyword>
<dbReference type="InterPro" id="IPR048254">
    <property type="entry name" value="CDP_ALCOHOL_P_TRANSF_CS"/>
</dbReference>
<keyword evidence="9 16" id="KW-1133">Transmembrane helix</keyword>
<comment type="pathway">
    <text evidence="2">Phospholipid metabolism; phosphatidylglycerol biosynthesis; phosphatidylglycerol from CDP-diacylglycerol: step 1/2.</text>
</comment>
<evidence type="ECO:0000256" key="2">
    <source>
        <dbReference type="ARBA" id="ARBA00005042"/>
    </source>
</evidence>